<dbReference type="InterPro" id="IPR000182">
    <property type="entry name" value="GNAT_dom"/>
</dbReference>
<dbReference type="Proteomes" id="UP000658225">
    <property type="component" value="Unassembled WGS sequence"/>
</dbReference>
<dbReference type="EMBL" id="JADBEL010000007">
    <property type="protein sequence ID" value="MBE1554547.1"/>
    <property type="molecule type" value="Genomic_DNA"/>
</dbReference>
<dbReference type="InterPro" id="IPR050276">
    <property type="entry name" value="MshD_Acetyltransferase"/>
</dbReference>
<dbReference type="SUPFAM" id="SSF55729">
    <property type="entry name" value="Acyl-CoA N-acyltransferases (Nat)"/>
    <property type="match status" value="1"/>
</dbReference>
<evidence type="ECO:0000259" key="1">
    <source>
        <dbReference type="PROSITE" id="PS51186"/>
    </source>
</evidence>
<gene>
    <name evidence="2" type="ORF">H4683_001624</name>
</gene>
<dbReference type="Gene3D" id="3.40.630.30">
    <property type="match status" value="2"/>
</dbReference>
<dbReference type="PROSITE" id="PS51186">
    <property type="entry name" value="GNAT"/>
    <property type="match status" value="2"/>
</dbReference>
<dbReference type="CDD" id="cd04301">
    <property type="entry name" value="NAT_SF"/>
    <property type="match status" value="2"/>
</dbReference>
<comment type="caution">
    <text evidence="2">The sequence shown here is derived from an EMBL/GenBank/DDBJ whole genome shotgun (WGS) entry which is preliminary data.</text>
</comment>
<feature type="domain" description="N-acetyltransferase" evidence="1">
    <location>
        <begin position="1"/>
        <end position="165"/>
    </location>
</feature>
<feature type="domain" description="N-acetyltransferase" evidence="1">
    <location>
        <begin position="170"/>
        <end position="316"/>
    </location>
</feature>
<protein>
    <submittedName>
        <fullName evidence="2">GNAT superfamily N-acetyltransferase</fullName>
    </submittedName>
</protein>
<sequence length="316" mass="36849">MKMISWNRNRLEELVELWNKELAIDFPMREELFVQNSFDDVNVSYDSSYIAVDDEDRVIGFVVAKRWQEEIDVKMDPKRGWIQVLLVDSAYRGKGIGTILLERVEADLKGIGVEEMQLGGDPFHYFSGIPVQYKEAQKWAEKQGYNKRIDTYDLINHLDKTYDLPTNTSVTFSILKKDEEVELILFLERCFPGRWVYEAIKYFEMNGDGREFVIIKKVDRIIGFCRINDADSPSIAQNVYWSPLFEQQVGGIGPLGIDANEQKQGYGLAIVLVAMAYLQERNIETIIIDWTILVEFYEKLDFKPWKTYGIYLKDLK</sequence>
<evidence type="ECO:0000313" key="2">
    <source>
        <dbReference type="EMBL" id="MBE1554547.1"/>
    </source>
</evidence>
<name>A0A927MKC2_9BACL</name>
<dbReference type="PANTHER" id="PTHR43617">
    <property type="entry name" value="L-AMINO ACID N-ACETYLTRANSFERASE"/>
    <property type="match status" value="1"/>
</dbReference>
<dbReference type="InterPro" id="IPR016181">
    <property type="entry name" value="Acyl_CoA_acyltransferase"/>
</dbReference>
<organism evidence="2 3">
    <name type="scientific">Sporosarcina limicola</name>
    <dbReference type="NCBI Taxonomy" id="34101"/>
    <lineage>
        <taxon>Bacteria</taxon>
        <taxon>Bacillati</taxon>
        <taxon>Bacillota</taxon>
        <taxon>Bacilli</taxon>
        <taxon>Bacillales</taxon>
        <taxon>Caryophanaceae</taxon>
        <taxon>Sporosarcina</taxon>
    </lineage>
</organism>
<reference evidence="2" key="1">
    <citation type="submission" date="2020-10" db="EMBL/GenBank/DDBJ databases">
        <title>Genomic Encyclopedia of Type Strains, Phase IV (KMG-IV): sequencing the most valuable type-strain genomes for metagenomic binning, comparative biology and taxonomic classification.</title>
        <authorList>
            <person name="Goeker M."/>
        </authorList>
    </citation>
    <scope>NUCLEOTIDE SEQUENCE</scope>
    <source>
        <strain evidence="2">DSM 13886</strain>
    </source>
</reference>
<dbReference type="Pfam" id="PF00583">
    <property type="entry name" value="Acetyltransf_1"/>
    <property type="match status" value="2"/>
</dbReference>
<dbReference type="GO" id="GO:0016747">
    <property type="term" value="F:acyltransferase activity, transferring groups other than amino-acyl groups"/>
    <property type="evidence" value="ECO:0007669"/>
    <property type="project" value="InterPro"/>
</dbReference>
<accession>A0A927MKC2</accession>
<keyword evidence="3" id="KW-1185">Reference proteome</keyword>
<evidence type="ECO:0000313" key="3">
    <source>
        <dbReference type="Proteomes" id="UP000658225"/>
    </source>
</evidence>
<proteinExistence type="predicted"/>
<dbReference type="AlphaFoldDB" id="A0A927MKC2"/>